<name>A0A384L3W5_HALVD</name>
<dbReference type="EMBL" id="AOHU01000036">
    <property type="protein sequence ID" value="ELY34775.1"/>
    <property type="molecule type" value="Genomic_DNA"/>
</dbReference>
<dbReference type="SUPFAM" id="SSF51126">
    <property type="entry name" value="Pectin lyase-like"/>
    <property type="match status" value="1"/>
</dbReference>
<evidence type="ECO:0000256" key="1">
    <source>
        <dbReference type="ARBA" id="ARBA00008891"/>
    </source>
</evidence>
<sequence>MFALLTSLAVAVGCLAVAAGTVGTLGGADDPDDAGESDDTENADDSGDPESVDDPDDAGAYDYVVAQDGSGDYETIQAAIDGAKSFPPERIRILVRDGVYDEKVEVHAWNPDITLVGESAEGTVITHDDHFERIDRGRNSTFFTYTLKVRGNDFRARDLTVENSAGPVGQAVALHVDADRAVFENCRFLGHQDTIYAAGEGACQYFSDCYVEGTTDFIFGGATAVFEDCRVHSKADSYVTAASTPADEPFGFVFLDCELTADPDVSEVYLGRPWRNHARTAFIRTWMDSHVRSDGWHNWSRPDAEATVEYAEFDSRGPGAEGERVSWATALTEDEAAQYSKANVLGSASGGEWWDWEE</sequence>
<proteinExistence type="inferred from homology"/>
<dbReference type="AlphaFoldDB" id="A0A384L3W5"/>
<evidence type="ECO:0000256" key="3">
    <source>
        <dbReference type="ARBA" id="ARBA00023085"/>
    </source>
</evidence>
<dbReference type="GO" id="GO:0030599">
    <property type="term" value="F:pectinesterase activity"/>
    <property type="evidence" value="ECO:0007669"/>
    <property type="project" value="InterPro"/>
</dbReference>
<reference evidence="6 7" key="2">
    <citation type="journal article" date="2014" name="PLoS Genet.">
        <title>Phylogenetically driven sequencing of extremely halophilic archaea reveals strategies for static and dynamic osmo-response.</title>
        <authorList>
            <person name="Becker E.A."/>
            <person name="Seitzer P.M."/>
            <person name="Tritt A."/>
            <person name="Larsen D."/>
            <person name="Krusor M."/>
            <person name="Yao A.I."/>
            <person name="Wu D."/>
            <person name="Madern D."/>
            <person name="Eisen J.A."/>
            <person name="Darling A.E."/>
            <person name="Facciotti M.T."/>
        </authorList>
    </citation>
    <scope>NUCLEOTIDE SEQUENCE [LARGE SCALE GENOMIC DNA]</scope>
    <source>
        <strain evidence="7">ATCC 29605 / DSM 3757 / JCM 8879 / NBRC 14742 / NCIMB 2012 / VKM B-1768 / DS2</strain>
    </source>
</reference>
<accession>A0A384L3W5</accession>
<dbReference type="InterPro" id="IPR012334">
    <property type="entry name" value="Pectin_lyas_fold"/>
</dbReference>
<evidence type="ECO:0000259" key="5">
    <source>
        <dbReference type="Pfam" id="PF01095"/>
    </source>
</evidence>
<keyword evidence="2" id="KW-0378">Hydrolase</keyword>
<dbReference type="Gene3D" id="2.160.20.10">
    <property type="entry name" value="Single-stranded right-handed beta-helix, Pectin lyase-like"/>
    <property type="match status" value="1"/>
</dbReference>
<dbReference type="Proteomes" id="UP000011532">
    <property type="component" value="Unassembled WGS sequence"/>
</dbReference>
<evidence type="ECO:0000313" key="6">
    <source>
        <dbReference type="EMBL" id="ELY34775.1"/>
    </source>
</evidence>
<comment type="similarity">
    <text evidence="1">Belongs to the pectinesterase family.</text>
</comment>
<dbReference type="InterPro" id="IPR033131">
    <property type="entry name" value="Pectinesterase_Asp_AS"/>
</dbReference>
<dbReference type="GeneID" id="8926860"/>
<dbReference type="PANTHER" id="PTHR31321">
    <property type="entry name" value="ACYL-COA THIOESTER HYDROLASE YBHC-RELATED"/>
    <property type="match status" value="1"/>
</dbReference>
<gene>
    <name evidence="6" type="ORF">C498_04675</name>
</gene>
<dbReference type="PANTHER" id="PTHR31321:SF57">
    <property type="entry name" value="PECTINESTERASE 53-RELATED"/>
    <property type="match status" value="1"/>
</dbReference>
<dbReference type="RefSeq" id="WP_004041763.1">
    <property type="nucleotide sequence ID" value="NC_013967.1"/>
</dbReference>
<protein>
    <submittedName>
        <fullName evidence="6">Pectin methylesterase</fullName>
    </submittedName>
</protein>
<dbReference type="OrthoDB" id="238302at2157"/>
<dbReference type="InterPro" id="IPR000070">
    <property type="entry name" value="Pectinesterase_cat"/>
</dbReference>
<organism evidence="6 7">
    <name type="scientific">Haloferax volcanii (strain ATCC 29605 / DSM 3757 / JCM 8879 / NBRC 14742 / NCIMB 2012 / VKM B-1768 / DS2)</name>
    <name type="common">Halobacterium volcanii</name>
    <dbReference type="NCBI Taxonomy" id="309800"/>
    <lineage>
        <taxon>Archaea</taxon>
        <taxon>Methanobacteriati</taxon>
        <taxon>Methanobacteriota</taxon>
        <taxon>Stenosarchaea group</taxon>
        <taxon>Halobacteria</taxon>
        <taxon>Halobacteriales</taxon>
        <taxon>Haloferacaceae</taxon>
        <taxon>Haloferax</taxon>
    </lineage>
</organism>
<dbReference type="PROSITE" id="PS00503">
    <property type="entry name" value="PECTINESTERASE_2"/>
    <property type="match status" value="1"/>
</dbReference>
<dbReference type="Pfam" id="PF01095">
    <property type="entry name" value="Pectinesterase"/>
    <property type="match status" value="1"/>
</dbReference>
<comment type="caution">
    <text evidence="6">The sequence shown here is derived from an EMBL/GenBank/DDBJ whole genome shotgun (WGS) entry which is preliminary data.</text>
</comment>
<reference evidence="7" key="1">
    <citation type="submission" date="2012-11" db="EMBL/GenBank/DDBJ databases">
        <authorList>
            <person name="Becker E.A."/>
            <person name="Seitzer P."/>
            <person name="Tritt A."/>
            <person name="Larsen D."/>
            <person name="Yao A."/>
            <person name="Wu D."/>
            <person name="Darling A."/>
            <person name="Eisen J.A."/>
            <person name="Facciotti M.T."/>
        </authorList>
    </citation>
    <scope>NUCLEOTIDE SEQUENCE [LARGE SCALE GENOMIC DNA]</scope>
    <source>
        <strain evidence="7">ATCC 29605 / DSM 3757 / JCM 8879 / NBRC 14742 / NCIMB 2012 / VKM B-1768 / DS2</strain>
    </source>
</reference>
<evidence type="ECO:0000313" key="7">
    <source>
        <dbReference type="Proteomes" id="UP000011532"/>
    </source>
</evidence>
<evidence type="ECO:0000256" key="4">
    <source>
        <dbReference type="SAM" id="MobiDB-lite"/>
    </source>
</evidence>
<evidence type="ECO:0000256" key="2">
    <source>
        <dbReference type="ARBA" id="ARBA00022801"/>
    </source>
</evidence>
<feature type="compositionally biased region" description="Acidic residues" evidence="4">
    <location>
        <begin position="29"/>
        <end position="59"/>
    </location>
</feature>
<dbReference type="GO" id="GO:0042545">
    <property type="term" value="P:cell wall modification"/>
    <property type="evidence" value="ECO:0007669"/>
    <property type="project" value="InterPro"/>
</dbReference>
<feature type="region of interest" description="Disordered" evidence="4">
    <location>
        <begin position="25"/>
        <end position="59"/>
    </location>
</feature>
<dbReference type="InterPro" id="IPR011050">
    <property type="entry name" value="Pectin_lyase_fold/virulence"/>
</dbReference>
<keyword evidence="3" id="KW-0063">Aspartyl esterase</keyword>
<feature type="domain" description="Pectinesterase catalytic" evidence="5">
    <location>
        <begin position="62"/>
        <end position="345"/>
    </location>
</feature>